<keyword evidence="3" id="KW-1185">Reference proteome</keyword>
<dbReference type="InterPro" id="IPR043129">
    <property type="entry name" value="ATPase_NBD"/>
</dbReference>
<sequence length="322" mass="35090">MKSYIISFDVGGTRLKTGLLGIGGDLIESNVIAGSANDGADVLYENLKSFISKTIKKRGNPIGIGLSLSGGVDPEKGVVLLPGKYKNLENYPLVPKLRTEFNVPVFANNDGRLAMYAARYFGKAKDVDWAVVLTIGTGIGSGVLLDGHILEDSHLQFGTQIGHIIMDKSADNFCLTGNYGTGETECSATALTLQVRAAIQRGIPSILSDKYFQNPFDIDFEKIIDACKQGDELCLRELNTWIKNLAILLINTVHSYAPKRIILSGGATLAAEMYLEKLKELVNKQVFYYSKGMPIEIVIAEDQEFTGVKGAAAYLLKRLKMI</sequence>
<dbReference type="SUPFAM" id="SSF53067">
    <property type="entry name" value="Actin-like ATPase domain"/>
    <property type="match status" value="1"/>
</dbReference>
<dbReference type="AlphaFoldDB" id="A0A2K9PN93"/>
<evidence type="ECO:0000313" key="3">
    <source>
        <dbReference type="Proteomes" id="UP000235826"/>
    </source>
</evidence>
<evidence type="ECO:0000256" key="1">
    <source>
        <dbReference type="ARBA" id="ARBA00006479"/>
    </source>
</evidence>
<dbReference type="PANTHER" id="PTHR18964:SF149">
    <property type="entry name" value="BIFUNCTIONAL UDP-N-ACETYLGLUCOSAMINE 2-EPIMERASE_N-ACETYLMANNOSAMINE KINASE"/>
    <property type="match status" value="1"/>
</dbReference>
<dbReference type="Pfam" id="PF00480">
    <property type="entry name" value="ROK"/>
    <property type="match status" value="1"/>
</dbReference>
<comment type="similarity">
    <text evidence="1">Belongs to the ROK (NagC/XylR) family.</text>
</comment>
<dbReference type="Proteomes" id="UP000235826">
    <property type="component" value="Chromosome"/>
</dbReference>
<proteinExistence type="inferred from homology"/>
<dbReference type="PANTHER" id="PTHR18964">
    <property type="entry name" value="ROK (REPRESSOR, ORF, KINASE) FAMILY"/>
    <property type="match status" value="1"/>
</dbReference>
<accession>A0A2K9PN93</accession>
<organism evidence="2 3">
    <name type="scientific">Flavivirga eckloniae</name>
    <dbReference type="NCBI Taxonomy" id="1803846"/>
    <lineage>
        <taxon>Bacteria</taxon>
        <taxon>Pseudomonadati</taxon>
        <taxon>Bacteroidota</taxon>
        <taxon>Flavobacteriia</taxon>
        <taxon>Flavobacteriales</taxon>
        <taxon>Flavobacteriaceae</taxon>
        <taxon>Flavivirga</taxon>
    </lineage>
</organism>
<dbReference type="KEGG" id="fek:C1H87_07280"/>
<reference evidence="2 3" key="1">
    <citation type="submission" date="2018-01" db="EMBL/GenBank/DDBJ databases">
        <title>Complete genome sequence of Flavivirga eckloniae ECD14 isolated from seaweed Ecklonia cava.</title>
        <authorList>
            <person name="Lee J.H."/>
            <person name="Baik K.S."/>
            <person name="Seong C.N."/>
        </authorList>
    </citation>
    <scope>NUCLEOTIDE SEQUENCE [LARGE SCALE GENOMIC DNA]</scope>
    <source>
        <strain evidence="2 3">ECD14</strain>
    </source>
</reference>
<dbReference type="OrthoDB" id="9810372at2"/>
<dbReference type="EMBL" id="CP025791">
    <property type="protein sequence ID" value="AUP78522.1"/>
    <property type="molecule type" value="Genomic_DNA"/>
</dbReference>
<name>A0A2K9PN93_9FLAO</name>
<dbReference type="InterPro" id="IPR000600">
    <property type="entry name" value="ROK"/>
</dbReference>
<evidence type="ECO:0000313" key="2">
    <source>
        <dbReference type="EMBL" id="AUP78522.1"/>
    </source>
</evidence>
<dbReference type="RefSeq" id="WP_102755177.1">
    <property type="nucleotide sequence ID" value="NZ_CP025791.1"/>
</dbReference>
<gene>
    <name evidence="2" type="ORF">C1H87_07280</name>
</gene>
<protein>
    <recommendedName>
        <fullName evidence="4">ROK family protein</fullName>
    </recommendedName>
</protein>
<dbReference type="Gene3D" id="3.30.420.40">
    <property type="match status" value="2"/>
</dbReference>
<evidence type="ECO:0008006" key="4">
    <source>
        <dbReference type="Google" id="ProtNLM"/>
    </source>
</evidence>